<feature type="transmembrane region" description="Helical" evidence="6">
    <location>
        <begin position="135"/>
        <end position="153"/>
    </location>
</feature>
<evidence type="ECO:0000256" key="1">
    <source>
        <dbReference type="ARBA" id="ARBA00004651"/>
    </source>
</evidence>
<dbReference type="EMBL" id="BAAAPE010000025">
    <property type="protein sequence ID" value="GAA2101163.1"/>
    <property type="molecule type" value="Genomic_DNA"/>
</dbReference>
<accession>A0ABN2WXJ3</accession>
<evidence type="ECO:0000313" key="7">
    <source>
        <dbReference type="EMBL" id="GAA2101163.1"/>
    </source>
</evidence>
<evidence type="ECO:0000256" key="3">
    <source>
        <dbReference type="ARBA" id="ARBA00022692"/>
    </source>
</evidence>
<reference evidence="7 8" key="1">
    <citation type="journal article" date="2019" name="Int. J. Syst. Evol. Microbiol.">
        <title>The Global Catalogue of Microorganisms (GCM) 10K type strain sequencing project: providing services to taxonomists for standard genome sequencing and annotation.</title>
        <authorList>
            <consortium name="The Broad Institute Genomics Platform"/>
            <consortium name="The Broad Institute Genome Sequencing Center for Infectious Disease"/>
            <person name="Wu L."/>
            <person name="Ma J."/>
        </authorList>
    </citation>
    <scope>NUCLEOTIDE SEQUENCE [LARGE SCALE GENOMIC DNA]</scope>
    <source>
        <strain evidence="7 8">JCM 15478</strain>
    </source>
</reference>
<proteinExistence type="predicted"/>
<comment type="caution">
    <text evidence="7">The sequence shown here is derived from an EMBL/GenBank/DDBJ whole genome shotgun (WGS) entry which is preliminary data.</text>
</comment>
<feature type="transmembrane region" description="Helical" evidence="6">
    <location>
        <begin position="159"/>
        <end position="178"/>
    </location>
</feature>
<feature type="transmembrane region" description="Helical" evidence="6">
    <location>
        <begin position="106"/>
        <end position="123"/>
    </location>
</feature>
<evidence type="ECO:0000256" key="2">
    <source>
        <dbReference type="ARBA" id="ARBA00022475"/>
    </source>
</evidence>
<keyword evidence="3 6" id="KW-0812">Transmembrane</keyword>
<evidence type="ECO:0000256" key="4">
    <source>
        <dbReference type="ARBA" id="ARBA00022989"/>
    </source>
</evidence>
<sequence>MGRERTSVTERRRRVRAWASRVRQPGGLERQTLELIGKSALAASISWYLAHDVMAATSPAFAPFSAVLITQVTAYQSLHQALRYLGAVGLGVFVQAGLGLLAGPDLLTFVLVALIALVIGRWPTLGPQGGQVTTAAFFAFSAYAAASGTAQRLTQLGEILALVGIGCAVALVINLGVWPPVRYRRAEHGIRMLAQALVGLLDDIHPALRDEDWDEERSDNWRKRATALGTTVTHSRSAFATAWESRFYNARRHLPGSTHDQGLDNYQALIDALERVTYQVASMTRTLSKWRREEDGEESRGFLTDYADLLEALARIICRFAEIDGKDLAQQAREACACAETARDKREELVAGARRTELPLSDPSQPYGILLAEATRLMDEAQYACDVLRHVVDGTARHSAGTR</sequence>
<gene>
    <name evidence="7" type="ORF">GCM10009801_74190</name>
</gene>
<evidence type="ECO:0000313" key="8">
    <source>
        <dbReference type="Proteomes" id="UP001500016"/>
    </source>
</evidence>
<evidence type="ECO:0000256" key="6">
    <source>
        <dbReference type="SAM" id="Phobius"/>
    </source>
</evidence>
<organism evidence="7 8">
    <name type="scientific">Streptomyces albiaxialis</name>
    <dbReference type="NCBI Taxonomy" id="329523"/>
    <lineage>
        <taxon>Bacteria</taxon>
        <taxon>Bacillati</taxon>
        <taxon>Actinomycetota</taxon>
        <taxon>Actinomycetes</taxon>
        <taxon>Kitasatosporales</taxon>
        <taxon>Streptomycetaceae</taxon>
        <taxon>Streptomyces</taxon>
    </lineage>
</organism>
<dbReference type="InterPro" id="IPR010343">
    <property type="entry name" value="ArAE_1"/>
</dbReference>
<dbReference type="Pfam" id="PF06081">
    <property type="entry name" value="ArAE_1"/>
    <property type="match status" value="1"/>
</dbReference>
<comment type="subcellular location">
    <subcellularLocation>
        <location evidence="1">Cell membrane</location>
        <topology evidence="1">Multi-pass membrane protein</topology>
    </subcellularLocation>
</comment>
<keyword evidence="4 6" id="KW-1133">Transmembrane helix</keyword>
<evidence type="ECO:0000256" key="5">
    <source>
        <dbReference type="ARBA" id="ARBA00023136"/>
    </source>
</evidence>
<name>A0ABN2WXJ3_9ACTN</name>
<keyword evidence="5 6" id="KW-0472">Membrane</keyword>
<keyword evidence="8" id="KW-1185">Reference proteome</keyword>
<dbReference type="Proteomes" id="UP001500016">
    <property type="component" value="Unassembled WGS sequence"/>
</dbReference>
<keyword evidence="2" id="KW-1003">Cell membrane</keyword>
<protein>
    <recommendedName>
        <fullName evidence="9">FUSC family protein</fullName>
    </recommendedName>
</protein>
<evidence type="ECO:0008006" key="9">
    <source>
        <dbReference type="Google" id="ProtNLM"/>
    </source>
</evidence>